<feature type="compositionally biased region" description="Basic and acidic residues" evidence="1">
    <location>
        <begin position="158"/>
        <end position="171"/>
    </location>
</feature>
<dbReference type="PANTHER" id="PTHR22042:SF2">
    <property type="entry name" value="182 KDA TANKYRASE-1-BINDING PROTEIN"/>
    <property type="match status" value="1"/>
</dbReference>
<evidence type="ECO:0000256" key="1">
    <source>
        <dbReference type="SAM" id="MobiDB-lite"/>
    </source>
</evidence>
<feature type="compositionally biased region" description="Basic and acidic residues" evidence="1">
    <location>
        <begin position="139"/>
        <end position="151"/>
    </location>
</feature>
<feature type="region of interest" description="Disordered" evidence="1">
    <location>
        <begin position="604"/>
        <end position="631"/>
    </location>
</feature>
<feature type="compositionally biased region" description="Basic and acidic residues" evidence="1">
    <location>
        <begin position="604"/>
        <end position="615"/>
    </location>
</feature>
<keyword evidence="4" id="KW-1185">Reference proteome</keyword>
<dbReference type="Pfam" id="PF15327">
    <property type="entry name" value="Tankyrase_bdg_C"/>
    <property type="match status" value="1"/>
</dbReference>
<evidence type="ECO:0000313" key="3">
    <source>
        <dbReference type="EMBL" id="CAJ0928101.1"/>
    </source>
</evidence>
<dbReference type="InterPro" id="IPR032764">
    <property type="entry name" value="Tankyrase-bd_C"/>
</dbReference>
<dbReference type="SMART" id="SM01319">
    <property type="entry name" value="Tankyrase_bdg_C"/>
    <property type="match status" value="1"/>
</dbReference>
<organism evidence="3 4">
    <name type="scientific">Ranitomeya imitator</name>
    <name type="common">mimic poison frog</name>
    <dbReference type="NCBI Taxonomy" id="111125"/>
    <lineage>
        <taxon>Eukaryota</taxon>
        <taxon>Metazoa</taxon>
        <taxon>Chordata</taxon>
        <taxon>Craniata</taxon>
        <taxon>Vertebrata</taxon>
        <taxon>Euteleostomi</taxon>
        <taxon>Amphibia</taxon>
        <taxon>Batrachia</taxon>
        <taxon>Anura</taxon>
        <taxon>Neobatrachia</taxon>
        <taxon>Hyloidea</taxon>
        <taxon>Dendrobatidae</taxon>
        <taxon>Dendrobatinae</taxon>
        <taxon>Ranitomeya</taxon>
    </lineage>
</organism>
<name>A0ABN9KXK9_9NEOB</name>
<feature type="region of interest" description="Disordered" evidence="1">
    <location>
        <begin position="1"/>
        <end position="240"/>
    </location>
</feature>
<feature type="region of interest" description="Disordered" evidence="1">
    <location>
        <begin position="304"/>
        <end position="474"/>
    </location>
</feature>
<feature type="domain" description="Tankyrase 1-binding protein C-terminal" evidence="2">
    <location>
        <begin position="463"/>
        <end position="623"/>
    </location>
</feature>
<feature type="compositionally biased region" description="Basic and acidic residues" evidence="1">
    <location>
        <begin position="108"/>
        <end position="132"/>
    </location>
</feature>
<reference evidence="3" key="1">
    <citation type="submission" date="2023-07" db="EMBL/GenBank/DDBJ databases">
        <authorList>
            <person name="Stuckert A."/>
        </authorList>
    </citation>
    <scope>NUCLEOTIDE SEQUENCE</scope>
</reference>
<feature type="compositionally biased region" description="Low complexity" evidence="1">
    <location>
        <begin position="37"/>
        <end position="50"/>
    </location>
</feature>
<evidence type="ECO:0000313" key="4">
    <source>
        <dbReference type="Proteomes" id="UP001176940"/>
    </source>
</evidence>
<feature type="compositionally biased region" description="Basic and acidic residues" evidence="1">
    <location>
        <begin position="61"/>
        <end position="74"/>
    </location>
</feature>
<feature type="compositionally biased region" description="Polar residues" evidence="1">
    <location>
        <begin position="1"/>
        <end position="23"/>
    </location>
</feature>
<feature type="compositionally biased region" description="Basic and acidic residues" evidence="1">
    <location>
        <begin position="184"/>
        <end position="210"/>
    </location>
</feature>
<feature type="compositionally biased region" description="Basic and acidic residues" evidence="1">
    <location>
        <begin position="340"/>
        <end position="373"/>
    </location>
</feature>
<feature type="compositionally biased region" description="Basic and acidic residues" evidence="1">
    <location>
        <begin position="399"/>
        <end position="417"/>
    </location>
</feature>
<comment type="caution">
    <text evidence="3">The sequence shown here is derived from an EMBL/GenBank/DDBJ whole genome shotgun (WGS) entry which is preliminary data.</text>
</comment>
<feature type="compositionally biased region" description="Basic and acidic residues" evidence="1">
    <location>
        <begin position="223"/>
        <end position="240"/>
    </location>
</feature>
<gene>
    <name evidence="3" type="ORF">RIMI_LOCUS3244728</name>
</gene>
<feature type="compositionally biased region" description="Basic and acidic residues" evidence="1">
    <location>
        <begin position="434"/>
        <end position="451"/>
    </location>
</feature>
<feature type="compositionally biased region" description="Basic and acidic residues" evidence="1">
    <location>
        <begin position="81"/>
        <end position="93"/>
    </location>
</feature>
<feature type="region of interest" description="Disordered" evidence="1">
    <location>
        <begin position="513"/>
        <end position="554"/>
    </location>
</feature>
<feature type="compositionally biased region" description="Basic and acidic residues" evidence="1">
    <location>
        <begin position="306"/>
        <end position="331"/>
    </location>
</feature>
<dbReference type="PANTHER" id="PTHR22042">
    <property type="entry name" value="TANKYRASE 1 BINDING PROTEIN"/>
    <property type="match status" value="1"/>
</dbReference>
<feature type="compositionally biased region" description="Polar residues" evidence="1">
    <location>
        <begin position="539"/>
        <end position="550"/>
    </location>
</feature>
<accession>A0ABN9KXK9</accession>
<proteinExistence type="predicted"/>
<feature type="compositionally biased region" description="Acidic residues" evidence="1">
    <location>
        <begin position="456"/>
        <end position="467"/>
    </location>
</feature>
<dbReference type="InterPro" id="IPR040006">
    <property type="entry name" value="TNKS1BP1-like"/>
</dbReference>
<protein>
    <recommendedName>
        <fullName evidence="2">Tankyrase 1-binding protein C-terminal domain-containing protein</fullName>
    </recommendedName>
</protein>
<dbReference type="Proteomes" id="UP001176940">
    <property type="component" value="Unassembled WGS sequence"/>
</dbReference>
<sequence>MPLELSNNLQAQSEVPNYGQTQTKDLDYKLTQSVELNYQQNQPEEPQYQQKHSVEPNYQYKHSEESEYQEEHEVPNYQYKQSEKLYSQEKHSVEPNYQYKYSEESDYQEEHEVPNYQYKHSEESYFQEKHSVEPNYQYKHPEESEYQEHEVPNYQYKQSEKSYYQEKHSKEPNYQYEQSEESEYQEHSEKPNYQYKHSEESYYKDEHSKEPNYQQEGLNEPNYQKEHSDEQNYQETRPEELNFKYSHQEILVHKNKDTEHPHLISYYSEQSEEIDGQIQEQKSKMFGEHNNRLTESLEQEYMNLHAAEKDSGHITSAEQDKPKSTLEKYLEEQDSNSAPEEYHHKDESTSETYDKELLLKNQKLEYTQKEEPKTLYAYTVESEPQDQPDSKHAQFLGSHTEEIHDTCAEDDLDKNTLNEKNINGHSELEEPEHIEDRSGGHKSDETHKESPVDTASDTEEIPEENFDFLEGTNVLDTSLMRGRASLGKKRCHRTPAAGTCAAQEETDGEYWMFRDSTEPRCSPGGDSDDEEKEETSTDCTPENSPTSVKSPTKKGGIFSGIISPSILKTRCFGLLALVSAKQRTNLARCTLSSDFWFTKETLERSGRSQSAEDRLKQRRELKKTVAGNYSG</sequence>
<dbReference type="EMBL" id="CAUEEQ010004803">
    <property type="protein sequence ID" value="CAJ0928101.1"/>
    <property type="molecule type" value="Genomic_DNA"/>
</dbReference>
<evidence type="ECO:0000259" key="2">
    <source>
        <dbReference type="SMART" id="SM01319"/>
    </source>
</evidence>